<proteinExistence type="predicted"/>
<dbReference type="OrthoDB" id="7666987at2"/>
<protein>
    <submittedName>
        <fullName evidence="1">DUF2332 family protein</fullName>
    </submittedName>
</protein>
<keyword evidence="2" id="KW-1185">Reference proteome</keyword>
<organism evidence="1 2">
    <name type="scientific">Histidinibacterium lentulum</name>
    <dbReference type="NCBI Taxonomy" id="2480588"/>
    <lineage>
        <taxon>Bacteria</taxon>
        <taxon>Pseudomonadati</taxon>
        <taxon>Pseudomonadota</taxon>
        <taxon>Alphaproteobacteria</taxon>
        <taxon>Rhodobacterales</taxon>
        <taxon>Paracoccaceae</taxon>
        <taxon>Histidinibacterium</taxon>
    </lineage>
</organism>
<reference evidence="1 2" key="1">
    <citation type="submission" date="2018-10" db="EMBL/GenBank/DDBJ databases">
        <title>Histidinibacterium lentulum gen. nov., sp. nov., a marine bacterium from the culture broth of Picochlorum sp. 122.</title>
        <authorList>
            <person name="Wang G."/>
        </authorList>
    </citation>
    <scope>NUCLEOTIDE SEQUENCE [LARGE SCALE GENOMIC DNA]</scope>
    <source>
        <strain evidence="1 2">B17</strain>
    </source>
</reference>
<comment type="caution">
    <text evidence="1">The sequence shown here is derived from an EMBL/GenBank/DDBJ whole genome shotgun (WGS) entry which is preliminary data.</text>
</comment>
<sequence>MTTALYRALRYQAASCADLGSPFMARLLRLLADRLSPGTPLTDRLFAWDGDLGPAGDSVPLRLAGALHALKLGGDPALAAVYPPHDVPDARLWQAVAQVLHTREPEIGRILDSPPQTNEVRRSAAILSALAWLGARWPGPATLSELGASAGLNLMADRFALLTPDGRLGAADPALTLTPDWRSPPPRGAVPSIAGRRGCDLLPLDPSRDRLRILSYIWPDQPERLRLTSAALSVAEPVVDKADAAAWIEDRLAGHHVGLHMVCNTIAWQYFPTSTRERARAAIEAAGARATPETPLAWLAMENDGATPGAALTLRLWPGGELHDLGRIDFHGRWIDWRAAPL</sequence>
<dbReference type="Proteomes" id="UP000268016">
    <property type="component" value="Unassembled WGS sequence"/>
</dbReference>
<dbReference type="InterPro" id="IPR011200">
    <property type="entry name" value="UCP012608"/>
</dbReference>
<dbReference type="AlphaFoldDB" id="A0A3N2R147"/>
<gene>
    <name evidence="1" type="ORF">EAT49_11295</name>
</gene>
<dbReference type="RefSeq" id="WP_123642431.1">
    <property type="nucleotide sequence ID" value="NZ_ML119085.1"/>
</dbReference>
<accession>A0A3N2R147</accession>
<evidence type="ECO:0000313" key="2">
    <source>
        <dbReference type="Proteomes" id="UP000268016"/>
    </source>
</evidence>
<evidence type="ECO:0000313" key="1">
    <source>
        <dbReference type="EMBL" id="ROU01103.1"/>
    </source>
</evidence>
<dbReference type="EMBL" id="RDRB01000005">
    <property type="protein sequence ID" value="ROU01103.1"/>
    <property type="molecule type" value="Genomic_DNA"/>
</dbReference>
<dbReference type="PIRSF" id="PIRSF012608">
    <property type="entry name" value="UCP012608"/>
    <property type="match status" value="1"/>
</dbReference>
<name>A0A3N2R147_9RHOB</name>
<dbReference type="Pfam" id="PF10094">
    <property type="entry name" value="DUF2332"/>
    <property type="match status" value="1"/>
</dbReference>